<evidence type="ECO:0000313" key="9">
    <source>
        <dbReference type="Proteomes" id="UP000824024"/>
    </source>
</evidence>
<dbReference type="PROSITE" id="PS00137">
    <property type="entry name" value="SUBTILASE_HIS"/>
    <property type="match status" value="1"/>
</dbReference>
<feature type="active site" description="Charge relay system" evidence="5">
    <location>
        <position position="29"/>
    </location>
</feature>
<comment type="similarity">
    <text evidence="1 5 6">Belongs to the peptidase S8 family.</text>
</comment>
<dbReference type="InterPro" id="IPR023828">
    <property type="entry name" value="Peptidase_S8_Ser-AS"/>
</dbReference>
<dbReference type="SUPFAM" id="SSF52743">
    <property type="entry name" value="Subtilisin-like"/>
    <property type="match status" value="1"/>
</dbReference>
<protein>
    <submittedName>
        <fullName evidence="8">S8 family peptidase</fullName>
    </submittedName>
</protein>
<dbReference type="PROSITE" id="PS51892">
    <property type="entry name" value="SUBTILASE"/>
    <property type="match status" value="1"/>
</dbReference>
<dbReference type="PANTHER" id="PTHR43806">
    <property type="entry name" value="PEPTIDASE S8"/>
    <property type="match status" value="1"/>
</dbReference>
<dbReference type="InterPro" id="IPR022398">
    <property type="entry name" value="Peptidase_S8_His-AS"/>
</dbReference>
<reference evidence="8" key="2">
    <citation type="submission" date="2021-04" db="EMBL/GenBank/DDBJ databases">
        <authorList>
            <person name="Gilroy R."/>
        </authorList>
    </citation>
    <scope>NUCLEOTIDE SEQUENCE</scope>
    <source>
        <strain evidence="8">CHK192-9172</strain>
    </source>
</reference>
<proteinExistence type="inferred from homology"/>
<gene>
    <name evidence="8" type="ORF">IAA08_02330</name>
</gene>
<dbReference type="InterPro" id="IPR000209">
    <property type="entry name" value="Peptidase_S8/S53_dom"/>
</dbReference>
<name>A0A9D2D1K6_9FIRM</name>
<dbReference type="Pfam" id="PF00082">
    <property type="entry name" value="Peptidase_S8"/>
    <property type="match status" value="1"/>
</dbReference>
<dbReference type="Gene3D" id="3.40.50.200">
    <property type="entry name" value="Peptidase S8/S53 domain"/>
    <property type="match status" value="1"/>
</dbReference>
<dbReference type="PANTHER" id="PTHR43806:SF11">
    <property type="entry name" value="CEREVISIN-RELATED"/>
    <property type="match status" value="1"/>
</dbReference>
<keyword evidence="2 5" id="KW-0645">Protease</keyword>
<dbReference type="Proteomes" id="UP000824024">
    <property type="component" value="Unassembled WGS sequence"/>
</dbReference>
<evidence type="ECO:0000313" key="8">
    <source>
        <dbReference type="EMBL" id="HIZ06756.1"/>
    </source>
</evidence>
<dbReference type="InterPro" id="IPR036852">
    <property type="entry name" value="Peptidase_S8/S53_dom_sf"/>
</dbReference>
<sequence>MNRVLRLIHGEYALERNIRGQNVHVAILDTGIYPHSAFDGRIVSFHDHVAGISKPYDDNGHGTHIAGIIGGWLPKFNFQGVAPECLFHIYKVLDANGNGRIRSVIRAVEEIVRNLAVNQIRLINISVGMAGDPASSDQKALLDIVNYAWSKGIVVVAAAGNNGPGINTVTYPGIARKIITVGSSDDRFLKNRLGLKRGYSGTGPTNECIVKPEVLAPGTNIRSCGVQSPYGMCVKSGTSMAAPVVTGMLALLLSVAPGLTPAQVKMKIFEAVVEAKDNPNCWGYLYVDRLLQAAGR</sequence>
<accession>A0A9D2D1K6</accession>
<dbReference type="GO" id="GO:0004252">
    <property type="term" value="F:serine-type endopeptidase activity"/>
    <property type="evidence" value="ECO:0007669"/>
    <property type="project" value="UniProtKB-UniRule"/>
</dbReference>
<feature type="active site" description="Charge relay system" evidence="5">
    <location>
        <position position="61"/>
    </location>
</feature>
<dbReference type="InterPro" id="IPR023827">
    <property type="entry name" value="Peptidase_S8_Asp-AS"/>
</dbReference>
<evidence type="ECO:0000256" key="6">
    <source>
        <dbReference type="RuleBase" id="RU003355"/>
    </source>
</evidence>
<feature type="active site" description="Charge relay system" evidence="5">
    <location>
        <position position="239"/>
    </location>
</feature>
<dbReference type="EMBL" id="DXCH01000060">
    <property type="protein sequence ID" value="HIZ06756.1"/>
    <property type="molecule type" value="Genomic_DNA"/>
</dbReference>
<dbReference type="PRINTS" id="PR00723">
    <property type="entry name" value="SUBTILISIN"/>
</dbReference>
<keyword evidence="4 5" id="KW-0720">Serine protease</keyword>
<reference evidence="8" key="1">
    <citation type="journal article" date="2021" name="PeerJ">
        <title>Extensive microbial diversity within the chicken gut microbiome revealed by metagenomics and culture.</title>
        <authorList>
            <person name="Gilroy R."/>
            <person name="Ravi A."/>
            <person name="Getino M."/>
            <person name="Pursley I."/>
            <person name="Horton D.L."/>
            <person name="Alikhan N.F."/>
            <person name="Baker D."/>
            <person name="Gharbi K."/>
            <person name="Hall N."/>
            <person name="Watson M."/>
            <person name="Adriaenssens E.M."/>
            <person name="Foster-Nyarko E."/>
            <person name="Jarju S."/>
            <person name="Secka A."/>
            <person name="Antonio M."/>
            <person name="Oren A."/>
            <person name="Chaudhuri R.R."/>
            <person name="La Ragione R."/>
            <person name="Hildebrand F."/>
            <person name="Pallen M.J."/>
        </authorList>
    </citation>
    <scope>NUCLEOTIDE SEQUENCE</scope>
    <source>
        <strain evidence="8">CHK192-9172</strain>
    </source>
</reference>
<dbReference type="InterPro" id="IPR050131">
    <property type="entry name" value="Peptidase_S8_subtilisin-like"/>
</dbReference>
<evidence type="ECO:0000256" key="3">
    <source>
        <dbReference type="ARBA" id="ARBA00022801"/>
    </source>
</evidence>
<dbReference type="AlphaFoldDB" id="A0A9D2D1K6"/>
<feature type="domain" description="Peptidase S8/S53" evidence="7">
    <location>
        <begin position="20"/>
        <end position="272"/>
    </location>
</feature>
<evidence type="ECO:0000259" key="7">
    <source>
        <dbReference type="Pfam" id="PF00082"/>
    </source>
</evidence>
<comment type="caution">
    <text evidence="8">The sequence shown here is derived from an EMBL/GenBank/DDBJ whole genome shotgun (WGS) entry which is preliminary data.</text>
</comment>
<evidence type="ECO:0000256" key="1">
    <source>
        <dbReference type="ARBA" id="ARBA00011073"/>
    </source>
</evidence>
<keyword evidence="3 5" id="KW-0378">Hydrolase</keyword>
<evidence type="ECO:0000256" key="5">
    <source>
        <dbReference type="PROSITE-ProRule" id="PRU01240"/>
    </source>
</evidence>
<evidence type="ECO:0000256" key="4">
    <source>
        <dbReference type="ARBA" id="ARBA00022825"/>
    </source>
</evidence>
<evidence type="ECO:0000256" key="2">
    <source>
        <dbReference type="ARBA" id="ARBA00022670"/>
    </source>
</evidence>
<dbReference type="PROSITE" id="PS00136">
    <property type="entry name" value="SUBTILASE_ASP"/>
    <property type="match status" value="1"/>
</dbReference>
<dbReference type="PROSITE" id="PS00138">
    <property type="entry name" value="SUBTILASE_SER"/>
    <property type="match status" value="1"/>
</dbReference>
<dbReference type="GO" id="GO:0006508">
    <property type="term" value="P:proteolysis"/>
    <property type="evidence" value="ECO:0007669"/>
    <property type="project" value="UniProtKB-KW"/>
</dbReference>
<organism evidence="8 9">
    <name type="scientific">Candidatus Eubacterium avistercoris</name>
    <dbReference type="NCBI Taxonomy" id="2838567"/>
    <lineage>
        <taxon>Bacteria</taxon>
        <taxon>Bacillati</taxon>
        <taxon>Bacillota</taxon>
        <taxon>Clostridia</taxon>
        <taxon>Eubacteriales</taxon>
        <taxon>Eubacteriaceae</taxon>
        <taxon>Eubacterium</taxon>
    </lineage>
</organism>
<dbReference type="InterPro" id="IPR015500">
    <property type="entry name" value="Peptidase_S8_subtilisin-rel"/>
</dbReference>
<dbReference type="CDD" id="cd07487">
    <property type="entry name" value="Peptidases_S8_1"/>
    <property type="match status" value="1"/>
</dbReference>